<organism evidence="2">
    <name type="scientific">Amphimedon queenslandica</name>
    <name type="common">Sponge</name>
    <dbReference type="NCBI Taxonomy" id="400682"/>
    <lineage>
        <taxon>Eukaryota</taxon>
        <taxon>Metazoa</taxon>
        <taxon>Porifera</taxon>
        <taxon>Demospongiae</taxon>
        <taxon>Heteroscleromorpha</taxon>
        <taxon>Haplosclerida</taxon>
        <taxon>Niphatidae</taxon>
        <taxon>Amphimedon</taxon>
    </lineage>
</organism>
<evidence type="ECO:0000256" key="1">
    <source>
        <dbReference type="SAM" id="MobiDB-lite"/>
    </source>
</evidence>
<protein>
    <submittedName>
        <fullName evidence="2">Uncharacterized protein</fullName>
    </submittedName>
</protein>
<evidence type="ECO:0000313" key="2">
    <source>
        <dbReference type="EnsemblMetazoa" id="Aqu2.1.13186_001"/>
    </source>
</evidence>
<proteinExistence type="predicted"/>
<dbReference type="InParanoid" id="A0A1X7TEW8"/>
<sequence>QRRKKSEKILKIRNNNPKALPSYRKK</sequence>
<reference evidence="2" key="1">
    <citation type="submission" date="2017-05" db="UniProtKB">
        <authorList>
            <consortium name="EnsemblMetazoa"/>
        </authorList>
    </citation>
    <scope>IDENTIFICATION</scope>
</reference>
<accession>A0A1X7TEW8</accession>
<feature type="region of interest" description="Disordered" evidence="1">
    <location>
        <begin position="1"/>
        <end position="26"/>
    </location>
</feature>
<dbReference type="AlphaFoldDB" id="A0A1X7TEW8"/>
<dbReference type="EnsemblMetazoa" id="Aqu2.1.13186_001">
    <property type="protein sequence ID" value="Aqu2.1.13186_001"/>
    <property type="gene ID" value="Aqu2.1.13186"/>
</dbReference>
<name>A0A1X7TEW8_AMPQE</name>